<reference evidence="2 3" key="1">
    <citation type="submission" date="2019-10" db="EMBL/GenBank/DDBJ databases">
        <title>Bifidobacterium from non-human primates.</title>
        <authorList>
            <person name="Modesto M."/>
        </authorList>
    </citation>
    <scope>NUCLEOTIDE SEQUENCE [LARGE SCALE GENOMIC DNA]</scope>
    <source>
        <strain evidence="2 3">TRE17</strain>
    </source>
</reference>
<evidence type="ECO:0000313" key="2">
    <source>
        <dbReference type="EMBL" id="NEG88622.1"/>
    </source>
</evidence>
<evidence type="ECO:0000256" key="1">
    <source>
        <dbReference type="SAM" id="MobiDB-lite"/>
    </source>
</evidence>
<dbReference type="Proteomes" id="UP000469194">
    <property type="component" value="Unassembled WGS sequence"/>
</dbReference>
<gene>
    <name evidence="2" type="ORF">GFD25_01100</name>
</gene>
<keyword evidence="3" id="KW-1185">Reference proteome</keyword>
<organism evidence="2 3">
    <name type="scientific">Bifidobacterium aerophilum</name>
    <dbReference type="NCBI Taxonomy" id="1798155"/>
    <lineage>
        <taxon>Bacteria</taxon>
        <taxon>Bacillati</taxon>
        <taxon>Actinomycetota</taxon>
        <taxon>Actinomycetes</taxon>
        <taxon>Bifidobacteriales</taxon>
        <taxon>Bifidobacteriaceae</taxon>
        <taxon>Bifidobacterium</taxon>
    </lineage>
</organism>
<accession>A0A6N9Z252</accession>
<dbReference type="RefSeq" id="WP_163229108.1">
    <property type="nucleotide sequence ID" value="NZ_WHZW01000002.1"/>
</dbReference>
<evidence type="ECO:0000313" key="3">
    <source>
        <dbReference type="Proteomes" id="UP000469194"/>
    </source>
</evidence>
<sequence length="117" mass="12176">MNDNITGLTALQTSPSWSSAGSPFATGSASAPFGMTNASCPCRTVVANGRDLIALHERAVRRADDMTAAARTAASSIAWEGNAATLFRQRLDDCLAAGRRARDEAAAAHRLAWGGGR</sequence>
<protein>
    <submittedName>
        <fullName evidence="2">Uncharacterized protein</fullName>
    </submittedName>
</protein>
<name>A0A6N9Z252_9BIFI</name>
<dbReference type="EMBL" id="WHZW01000002">
    <property type="protein sequence ID" value="NEG88622.1"/>
    <property type="molecule type" value="Genomic_DNA"/>
</dbReference>
<proteinExistence type="predicted"/>
<comment type="caution">
    <text evidence="2">The sequence shown here is derived from an EMBL/GenBank/DDBJ whole genome shotgun (WGS) entry which is preliminary data.</text>
</comment>
<dbReference type="AlphaFoldDB" id="A0A6N9Z252"/>
<feature type="region of interest" description="Disordered" evidence="1">
    <location>
        <begin position="1"/>
        <end position="25"/>
    </location>
</feature>